<dbReference type="Proteomes" id="UP001224845">
    <property type="component" value="Unassembled WGS sequence"/>
</dbReference>
<evidence type="ECO:0000313" key="3">
    <source>
        <dbReference type="Proteomes" id="UP001224845"/>
    </source>
</evidence>
<name>A0AAW8EGQ5_VARPD</name>
<keyword evidence="1" id="KW-1277">Toxin-antitoxin system</keyword>
<dbReference type="Pfam" id="PF05016">
    <property type="entry name" value="ParE_toxin"/>
    <property type="match status" value="1"/>
</dbReference>
<dbReference type="Gene3D" id="3.30.2310.20">
    <property type="entry name" value="RelE-like"/>
    <property type="match status" value="1"/>
</dbReference>
<evidence type="ECO:0000313" key="2">
    <source>
        <dbReference type="EMBL" id="MDP9971739.1"/>
    </source>
</evidence>
<dbReference type="RefSeq" id="WP_015865958.1">
    <property type="nucleotide sequence ID" value="NZ_CAXUQE020000002.1"/>
</dbReference>
<dbReference type="InterPro" id="IPR035093">
    <property type="entry name" value="RelE/ParE_toxin_dom_sf"/>
</dbReference>
<reference evidence="2" key="1">
    <citation type="submission" date="2023-07" db="EMBL/GenBank/DDBJ databases">
        <title>Sorghum-associated microbial communities from plants grown in Nebraska, USA.</title>
        <authorList>
            <person name="Schachtman D."/>
        </authorList>
    </citation>
    <scope>NUCLEOTIDE SEQUENCE</scope>
    <source>
        <strain evidence="2">DS3315</strain>
    </source>
</reference>
<dbReference type="InterPro" id="IPR007712">
    <property type="entry name" value="RelE/ParE_toxin"/>
</dbReference>
<proteinExistence type="predicted"/>
<accession>A0AAW8EGQ5</accession>
<organism evidence="2 3">
    <name type="scientific">Variovorax paradoxus</name>
    <dbReference type="NCBI Taxonomy" id="34073"/>
    <lineage>
        <taxon>Bacteria</taxon>
        <taxon>Pseudomonadati</taxon>
        <taxon>Pseudomonadota</taxon>
        <taxon>Betaproteobacteria</taxon>
        <taxon>Burkholderiales</taxon>
        <taxon>Comamonadaceae</taxon>
        <taxon>Variovorax</taxon>
    </lineage>
</organism>
<dbReference type="EMBL" id="JAUSRV010000007">
    <property type="protein sequence ID" value="MDP9971739.1"/>
    <property type="molecule type" value="Genomic_DNA"/>
</dbReference>
<sequence>MTYLVRLTREALEDLQRLEAFLLEAALKHGDWELPDRALLAIRREFRILESNPFTCRIAFDDRLERELVIPFGASGYVALFHIIGEREIVVSAIRHQREDDYH</sequence>
<comment type="caution">
    <text evidence="2">The sequence shown here is derived from an EMBL/GenBank/DDBJ whole genome shotgun (WGS) entry which is preliminary data.</text>
</comment>
<evidence type="ECO:0000256" key="1">
    <source>
        <dbReference type="ARBA" id="ARBA00022649"/>
    </source>
</evidence>
<dbReference type="AlphaFoldDB" id="A0AAW8EGQ5"/>
<gene>
    <name evidence="2" type="ORF">J2W39_002981</name>
</gene>
<protein>
    <submittedName>
        <fullName evidence="2">Plasmid stabilization system protein ParE</fullName>
    </submittedName>
</protein>